<evidence type="ECO:0000256" key="2">
    <source>
        <dbReference type="ARBA" id="ARBA00010065"/>
    </source>
</evidence>
<dbReference type="Pfam" id="PF20154">
    <property type="entry name" value="LNT_N"/>
    <property type="match status" value="1"/>
</dbReference>
<gene>
    <name evidence="9 11" type="primary">lnt</name>
    <name evidence="11" type="ORF">A6F65_00217</name>
</gene>
<evidence type="ECO:0000256" key="5">
    <source>
        <dbReference type="ARBA" id="ARBA00022692"/>
    </source>
</evidence>
<feature type="transmembrane region" description="Helical" evidence="9">
    <location>
        <begin position="108"/>
        <end position="133"/>
    </location>
</feature>
<keyword evidence="7 9" id="KW-0472">Membrane</keyword>
<comment type="catalytic activity">
    <reaction evidence="9">
        <text>N-terminal S-1,2-diacyl-sn-glyceryl-L-cysteinyl-[lipoprotein] + a glycerophospholipid = N-acyl-S-1,2-diacyl-sn-glyceryl-L-cysteinyl-[lipoprotein] + a 2-acyl-sn-glycero-3-phospholipid + H(+)</text>
        <dbReference type="Rhea" id="RHEA:48228"/>
        <dbReference type="Rhea" id="RHEA-COMP:14681"/>
        <dbReference type="Rhea" id="RHEA-COMP:14684"/>
        <dbReference type="ChEBI" id="CHEBI:15378"/>
        <dbReference type="ChEBI" id="CHEBI:136912"/>
        <dbReference type="ChEBI" id="CHEBI:140656"/>
        <dbReference type="ChEBI" id="CHEBI:140657"/>
        <dbReference type="ChEBI" id="CHEBI:140660"/>
        <dbReference type="EC" id="2.3.1.269"/>
    </reaction>
</comment>
<proteinExistence type="inferred from homology"/>
<comment type="similarity">
    <text evidence="2 9">Belongs to the CN hydrolase family. Apolipoprotein N-acyltransferase subfamily.</text>
</comment>
<feature type="transmembrane region" description="Helical" evidence="9">
    <location>
        <begin position="49"/>
        <end position="66"/>
    </location>
</feature>
<keyword evidence="12" id="KW-1185">Reference proteome</keyword>
<evidence type="ECO:0000313" key="11">
    <source>
        <dbReference type="EMBL" id="ANU06544.1"/>
    </source>
</evidence>
<keyword evidence="11" id="KW-0449">Lipoprotein</keyword>
<dbReference type="Gene3D" id="3.60.110.10">
    <property type="entry name" value="Carbon-nitrogen hydrolase"/>
    <property type="match status" value="1"/>
</dbReference>
<comment type="function">
    <text evidence="9">Catalyzes the phospholipid dependent N-acylation of the N-terminal cysteine of apolipoprotein, the last step in lipoprotein maturation.</text>
</comment>
<evidence type="ECO:0000313" key="12">
    <source>
        <dbReference type="Proteomes" id="UP000092698"/>
    </source>
</evidence>
<dbReference type="STRING" id="645517.A6F65_00217"/>
<dbReference type="EC" id="2.3.1.269" evidence="9"/>
<evidence type="ECO:0000256" key="9">
    <source>
        <dbReference type="HAMAP-Rule" id="MF_01148"/>
    </source>
</evidence>
<evidence type="ECO:0000256" key="3">
    <source>
        <dbReference type="ARBA" id="ARBA00022475"/>
    </source>
</evidence>
<feature type="domain" description="CN hydrolase" evidence="10">
    <location>
        <begin position="242"/>
        <end position="506"/>
    </location>
</feature>
<name>A0A1C7D513_9SPHN</name>
<feature type="transmembrane region" description="Helical" evidence="9">
    <location>
        <begin position="216"/>
        <end position="234"/>
    </location>
</feature>
<keyword evidence="6 9" id="KW-1133">Transmembrane helix</keyword>
<reference evidence="11 12" key="1">
    <citation type="submission" date="2016-07" db="EMBL/GenBank/DDBJ databases">
        <title>Complete genome sequence of Altererythrobacter namhicola JCM 16345T, containing esterase-encoding genes.</title>
        <authorList>
            <person name="Cheng H."/>
            <person name="Wu Y.-H."/>
            <person name="Jian S.-L."/>
            <person name="Huo Y.-Y."/>
            <person name="Wang C.-S."/>
            <person name="Xu X.-W."/>
        </authorList>
    </citation>
    <scope>NUCLEOTIDE SEQUENCE [LARGE SCALE GENOMIC DNA]</scope>
    <source>
        <strain evidence="11 12">JCM 16345</strain>
    </source>
</reference>
<dbReference type="GO" id="GO:0042158">
    <property type="term" value="P:lipoprotein biosynthetic process"/>
    <property type="evidence" value="ECO:0007669"/>
    <property type="project" value="UniProtKB-UniRule"/>
</dbReference>
<keyword evidence="8 9" id="KW-0012">Acyltransferase</keyword>
<feature type="transmembrane region" description="Helical" evidence="9">
    <location>
        <begin position="78"/>
        <end position="96"/>
    </location>
</feature>
<dbReference type="HAMAP" id="MF_01148">
    <property type="entry name" value="Lnt"/>
    <property type="match status" value="1"/>
</dbReference>
<dbReference type="CDD" id="cd07571">
    <property type="entry name" value="ALP_N-acyl_transferase"/>
    <property type="match status" value="1"/>
</dbReference>
<feature type="transmembrane region" description="Helical" evidence="9">
    <location>
        <begin position="188"/>
        <end position="209"/>
    </location>
</feature>
<dbReference type="AlphaFoldDB" id="A0A1C7D513"/>
<comment type="pathway">
    <text evidence="9">Protein modification; lipoprotein biosynthesis (N-acyl transfer).</text>
</comment>
<comment type="subcellular location">
    <subcellularLocation>
        <location evidence="1 9">Cell membrane</location>
        <topology evidence="1 9">Multi-pass membrane protein</topology>
    </subcellularLocation>
</comment>
<dbReference type="InterPro" id="IPR036526">
    <property type="entry name" value="C-N_Hydrolase_sf"/>
</dbReference>
<dbReference type="Pfam" id="PF00795">
    <property type="entry name" value="CN_hydrolase"/>
    <property type="match status" value="1"/>
</dbReference>
<dbReference type="EMBL" id="CP016545">
    <property type="protein sequence ID" value="ANU06544.1"/>
    <property type="molecule type" value="Genomic_DNA"/>
</dbReference>
<evidence type="ECO:0000256" key="8">
    <source>
        <dbReference type="ARBA" id="ARBA00023315"/>
    </source>
</evidence>
<dbReference type="UniPathway" id="UPA00666"/>
<keyword evidence="5 9" id="KW-0812">Transmembrane</keyword>
<dbReference type="PANTHER" id="PTHR38686">
    <property type="entry name" value="APOLIPOPROTEIN N-ACYLTRANSFERASE"/>
    <property type="match status" value="1"/>
</dbReference>
<accession>A0A1C7D513</accession>
<dbReference type="KEGG" id="anh:A6F65_00217"/>
<dbReference type="InterPro" id="IPR004563">
    <property type="entry name" value="Apolipo_AcylTrfase"/>
</dbReference>
<keyword evidence="3 9" id="KW-1003">Cell membrane</keyword>
<dbReference type="NCBIfam" id="TIGR00546">
    <property type="entry name" value="lnt"/>
    <property type="match status" value="1"/>
</dbReference>
<protein>
    <recommendedName>
        <fullName evidence="9">Apolipoprotein N-acyltransferase</fullName>
        <shortName evidence="9">ALP N-acyltransferase</shortName>
        <ecNumber evidence="9">2.3.1.269</ecNumber>
    </recommendedName>
</protein>
<evidence type="ECO:0000256" key="7">
    <source>
        <dbReference type="ARBA" id="ARBA00023136"/>
    </source>
</evidence>
<dbReference type="PROSITE" id="PS50263">
    <property type="entry name" value="CN_HYDROLASE"/>
    <property type="match status" value="1"/>
</dbReference>
<sequence length="541" mass="57807">MTAAHLSGQAGQSAMPAKGANRLLSVLSARPALASLVLGLVSATGFQPLGLWPLALLATGLFALLLQAVGGGWKRGAWLGWLFGLTHFTFGNSWIATAFTFQSNMPEALGWLAVPLLSVYLAVYPALAAALAMRLSGPHRGMIPLVFFAAAWIVTEWLRSWVFTGFAWNPLGMMLLGPFDRPGLAALTPWLGTYALSGLTILAGGGTVLALAEKRFATAGLSAALLAAGMYWPAAAPREGTLPVTLVQPNLTPTQISDPASYETNFLGLAAASLPLDRGETRLVLWPESALADYLEYGYPQRYYDRTTALGSPRFARQRVARTLGGGSLLLTGNITLDFEGGKLAGVGNSVIALDDESEIRGIYDKAHLVPYGEYLPLRSLLEPIGLSRLVPGSVDFRPGPGPRTLELGTYGNAGIQICYEIIFSGQVVDRGNRPDYIFNPSTDGWFGYFGPPQHLAQARMRAIEEGLPVLRATTTGISAVIDARGVVREHAPMNVARRIDTRLPPAHAPTLFARAGNVLPLGWALFLLLAGLVALRRNAR</sequence>
<dbReference type="PANTHER" id="PTHR38686:SF1">
    <property type="entry name" value="APOLIPOPROTEIN N-ACYLTRANSFERASE"/>
    <property type="match status" value="1"/>
</dbReference>
<dbReference type="RefSeq" id="WP_083989134.1">
    <property type="nucleotide sequence ID" value="NZ_CP016545.1"/>
</dbReference>
<dbReference type="GO" id="GO:0016410">
    <property type="term" value="F:N-acyltransferase activity"/>
    <property type="evidence" value="ECO:0007669"/>
    <property type="project" value="UniProtKB-UniRule"/>
</dbReference>
<evidence type="ECO:0000259" key="10">
    <source>
        <dbReference type="PROSITE" id="PS50263"/>
    </source>
</evidence>
<keyword evidence="4 9" id="KW-0808">Transferase</keyword>
<dbReference type="Proteomes" id="UP000092698">
    <property type="component" value="Chromosome"/>
</dbReference>
<organism evidence="11 12">
    <name type="scientific">Paraurantiacibacter namhicola</name>
    <dbReference type="NCBI Taxonomy" id="645517"/>
    <lineage>
        <taxon>Bacteria</taxon>
        <taxon>Pseudomonadati</taxon>
        <taxon>Pseudomonadota</taxon>
        <taxon>Alphaproteobacteria</taxon>
        <taxon>Sphingomonadales</taxon>
        <taxon>Erythrobacteraceae</taxon>
        <taxon>Paraurantiacibacter</taxon>
    </lineage>
</organism>
<evidence type="ECO:0000256" key="4">
    <source>
        <dbReference type="ARBA" id="ARBA00022679"/>
    </source>
</evidence>
<dbReference type="InterPro" id="IPR003010">
    <property type="entry name" value="C-N_Hydrolase"/>
</dbReference>
<evidence type="ECO:0000256" key="1">
    <source>
        <dbReference type="ARBA" id="ARBA00004651"/>
    </source>
</evidence>
<dbReference type="GO" id="GO:0005886">
    <property type="term" value="C:plasma membrane"/>
    <property type="evidence" value="ECO:0007669"/>
    <property type="project" value="UniProtKB-SubCell"/>
</dbReference>
<feature type="transmembrane region" description="Helical" evidence="9">
    <location>
        <begin position="145"/>
        <end position="168"/>
    </location>
</feature>
<feature type="transmembrane region" description="Helical" evidence="9">
    <location>
        <begin position="519"/>
        <end position="536"/>
    </location>
</feature>
<dbReference type="SUPFAM" id="SSF56317">
    <property type="entry name" value="Carbon-nitrogen hydrolase"/>
    <property type="match status" value="1"/>
</dbReference>
<dbReference type="InterPro" id="IPR045378">
    <property type="entry name" value="LNT_N"/>
</dbReference>
<evidence type="ECO:0000256" key="6">
    <source>
        <dbReference type="ARBA" id="ARBA00022989"/>
    </source>
</evidence>
<feature type="transmembrane region" description="Helical" evidence="9">
    <location>
        <begin position="23"/>
        <end position="43"/>
    </location>
</feature>